<dbReference type="InterPro" id="IPR020846">
    <property type="entry name" value="MFS_dom"/>
</dbReference>
<keyword evidence="4 6" id="KW-1133">Transmembrane helix</keyword>
<proteinExistence type="inferred from homology"/>
<keyword evidence="3 6" id="KW-0812">Transmembrane</keyword>
<evidence type="ECO:0000259" key="7">
    <source>
        <dbReference type="PROSITE" id="PS50850"/>
    </source>
</evidence>
<feature type="transmembrane region" description="Helical" evidence="6">
    <location>
        <begin position="199"/>
        <end position="218"/>
    </location>
</feature>
<evidence type="ECO:0000256" key="5">
    <source>
        <dbReference type="ARBA" id="ARBA00023136"/>
    </source>
</evidence>
<dbReference type="Gene3D" id="1.20.1250.20">
    <property type="entry name" value="MFS general substrate transporter like domains"/>
    <property type="match status" value="1"/>
</dbReference>
<keyword evidence="9" id="KW-1185">Reference proteome</keyword>
<feature type="domain" description="Major facilitator superfamily (MFS) profile" evidence="7">
    <location>
        <begin position="1"/>
        <end position="285"/>
    </location>
</feature>
<evidence type="ECO:0000313" key="9">
    <source>
        <dbReference type="Proteomes" id="UP001150266"/>
    </source>
</evidence>
<dbReference type="InterPro" id="IPR005828">
    <property type="entry name" value="MFS_sugar_transport-like"/>
</dbReference>
<name>A0A9W9ATW3_9AGAR</name>
<protein>
    <recommendedName>
        <fullName evidence="7">Major facilitator superfamily (MFS) profile domain-containing protein</fullName>
    </recommendedName>
</protein>
<keyword evidence="5 6" id="KW-0472">Membrane</keyword>
<organism evidence="8 9">
    <name type="scientific">Lentinula aciculospora</name>
    <dbReference type="NCBI Taxonomy" id="153920"/>
    <lineage>
        <taxon>Eukaryota</taxon>
        <taxon>Fungi</taxon>
        <taxon>Dikarya</taxon>
        <taxon>Basidiomycota</taxon>
        <taxon>Agaricomycotina</taxon>
        <taxon>Agaricomycetes</taxon>
        <taxon>Agaricomycetidae</taxon>
        <taxon>Agaricales</taxon>
        <taxon>Marasmiineae</taxon>
        <taxon>Omphalotaceae</taxon>
        <taxon>Lentinula</taxon>
    </lineage>
</organism>
<evidence type="ECO:0000256" key="3">
    <source>
        <dbReference type="ARBA" id="ARBA00022692"/>
    </source>
</evidence>
<reference evidence="8" key="1">
    <citation type="submission" date="2022-08" db="EMBL/GenBank/DDBJ databases">
        <title>A Global Phylogenomic Analysis of the Shiitake Genus Lentinula.</title>
        <authorList>
            <consortium name="DOE Joint Genome Institute"/>
            <person name="Sierra-Patev S."/>
            <person name="Min B."/>
            <person name="Naranjo-Ortiz M."/>
            <person name="Looney B."/>
            <person name="Konkel Z."/>
            <person name="Slot J.C."/>
            <person name="Sakamoto Y."/>
            <person name="Steenwyk J.L."/>
            <person name="Rokas A."/>
            <person name="Carro J."/>
            <person name="Camarero S."/>
            <person name="Ferreira P."/>
            <person name="Molpeceres G."/>
            <person name="Ruiz-Duenas F.J."/>
            <person name="Serrano A."/>
            <person name="Henrissat B."/>
            <person name="Drula E."/>
            <person name="Hughes K.W."/>
            <person name="Mata J.L."/>
            <person name="Ishikawa N.K."/>
            <person name="Vargas-Isla R."/>
            <person name="Ushijima S."/>
            <person name="Smith C.A."/>
            <person name="Ahrendt S."/>
            <person name="Andreopoulos W."/>
            <person name="He G."/>
            <person name="Labutti K."/>
            <person name="Lipzen A."/>
            <person name="Ng V."/>
            <person name="Riley R."/>
            <person name="Sandor L."/>
            <person name="Barry K."/>
            <person name="Martinez A.T."/>
            <person name="Xiao Y."/>
            <person name="Gibbons J.G."/>
            <person name="Terashima K."/>
            <person name="Grigoriev I.V."/>
            <person name="Hibbett D.S."/>
        </authorList>
    </citation>
    <scope>NUCLEOTIDE SEQUENCE</scope>
    <source>
        <strain evidence="8">JLM2183</strain>
    </source>
</reference>
<dbReference type="AlphaFoldDB" id="A0A9W9ATW3"/>
<dbReference type="GO" id="GO:0005351">
    <property type="term" value="F:carbohydrate:proton symporter activity"/>
    <property type="evidence" value="ECO:0007669"/>
    <property type="project" value="TreeGrafter"/>
</dbReference>
<dbReference type="Proteomes" id="UP001150266">
    <property type="component" value="Unassembled WGS sequence"/>
</dbReference>
<accession>A0A9W9ATW3</accession>
<feature type="transmembrane region" description="Helical" evidence="6">
    <location>
        <begin position="132"/>
        <end position="150"/>
    </location>
</feature>
<dbReference type="OrthoDB" id="508119at2759"/>
<dbReference type="InterPro" id="IPR005829">
    <property type="entry name" value="Sugar_transporter_CS"/>
</dbReference>
<dbReference type="PROSITE" id="PS50850">
    <property type="entry name" value="MFS"/>
    <property type="match status" value="1"/>
</dbReference>
<dbReference type="InterPro" id="IPR050360">
    <property type="entry name" value="MFS_Sugar_Transporters"/>
</dbReference>
<evidence type="ECO:0000256" key="1">
    <source>
        <dbReference type="ARBA" id="ARBA00004141"/>
    </source>
</evidence>
<gene>
    <name evidence="8" type="ORF">J3R30DRAFT_3696259</name>
</gene>
<sequence length="344" mass="38433">MAKLSKIEDRPTPPEVYNWRVYVNTIIATFAAAMIGYDSAWLVSRNRNESAMDSLSYIRNLPPTHPYIVEEMVSMEATIEHERSLAGAGFLGPIRAVFASKALVMRLAHQCFPTIFKSIGVTSQNNSLLTTGVYGIIKIVGALVWLLYLVDQFGRRAVLIGGSAGGAVCMYYIAVYISIAKPATHPTKSLTPGGKSAIAFFYLWTVFYSPTWNGTPWVYTAEVFPQHVRVFSQACMAASNWLYSFLIARFTPQMFTAMGYGVYLFFASLMIVTIPFVFYVPETKQIPLERMDDIFTPGLAAWRAHSMVMDSFQHGQRTCKGQVLESFAKKSIPEKGEIEQVEVV</sequence>
<dbReference type="PROSITE" id="PS00216">
    <property type="entry name" value="SUGAR_TRANSPORT_1"/>
    <property type="match status" value="1"/>
</dbReference>
<evidence type="ECO:0000313" key="8">
    <source>
        <dbReference type="EMBL" id="KAJ4488489.1"/>
    </source>
</evidence>
<dbReference type="PANTHER" id="PTHR48022:SF34">
    <property type="entry name" value="MAJOR FACILITATOR SUPERFAMILY (MFS) PROFILE DOMAIN-CONTAINING PROTEIN-RELATED"/>
    <property type="match status" value="1"/>
</dbReference>
<comment type="similarity">
    <text evidence="2">Belongs to the major facilitator superfamily. Sugar transporter (TC 2.A.1.1) family.</text>
</comment>
<feature type="transmembrane region" description="Helical" evidence="6">
    <location>
        <begin position="21"/>
        <end position="43"/>
    </location>
</feature>
<dbReference type="GO" id="GO:0016020">
    <property type="term" value="C:membrane"/>
    <property type="evidence" value="ECO:0007669"/>
    <property type="project" value="UniProtKB-SubCell"/>
</dbReference>
<dbReference type="EMBL" id="JAOTPV010000002">
    <property type="protein sequence ID" value="KAJ4488489.1"/>
    <property type="molecule type" value="Genomic_DNA"/>
</dbReference>
<feature type="transmembrane region" description="Helical" evidence="6">
    <location>
        <begin position="157"/>
        <end position="179"/>
    </location>
</feature>
<dbReference type="PANTHER" id="PTHR48022">
    <property type="entry name" value="PLASTIDIC GLUCOSE TRANSPORTER 4"/>
    <property type="match status" value="1"/>
</dbReference>
<dbReference type="InterPro" id="IPR036259">
    <property type="entry name" value="MFS_trans_sf"/>
</dbReference>
<feature type="transmembrane region" description="Helical" evidence="6">
    <location>
        <begin position="260"/>
        <end position="281"/>
    </location>
</feature>
<evidence type="ECO:0000256" key="4">
    <source>
        <dbReference type="ARBA" id="ARBA00022989"/>
    </source>
</evidence>
<dbReference type="Pfam" id="PF00083">
    <property type="entry name" value="Sugar_tr"/>
    <property type="match status" value="1"/>
</dbReference>
<dbReference type="SUPFAM" id="SSF103473">
    <property type="entry name" value="MFS general substrate transporter"/>
    <property type="match status" value="1"/>
</dbReference>
<comment type="subcellular location">
    <subcellularLocation>
        <location evidence="1">Membrane</location>
        <topology evidence="1">Multi-pass membrane protein</topology>
    </subcellularLocation>
</comment>
<comment type="caution">
    <text evidence="8">The sequence shown here is derived from an EMBL/GenBank/DDBJ whole genome shotgun (WGS) entry which is preliminary data.</text>
</comment>
<evidence type="ECO:0000256" key="2">
    <source>
        <dbReference type="ARBA" id="ARBA00010992"/>
    </source>
</evidence>
<evidence type="ECO:0000256" key="6">
    <source>
        <dbReference type="SAM" id="Phobius"/>
    </source>
</evidence>